<protein>
    <submittedName>
        <fullName evidence="2">Uncharacterized protein</fullName>
    </submittedName>
</protein>
<proteinExistence type="predicted"/>
<gene>
    <name evidence="2" type="ORF">S03H2_21043</name>
</gene>
<organism evidence="2">
    <name type="scientific">marine sediment metagenome</name>
    <dbReference type="NCBI Taxonomy" id="412755"/>
    <lineage>
        <taxon>unclassified sequences</taxon>
        <taxon>metagenomes</taxon>
        <taxon>ecological metagenomes</taxon>
    </lineage>
</organism>
<sequence length="40" mass="4348">MIPGLGPGGRGFESPLSHFYTYLFMICVGSIINSKNKTIT</sequence>
<accession>X1H9K8</accession>
<keyword evidence="1" id="KW-0472">Membrane</keyword>
<keyword evidence="1" id="KW-0812">Transmembrane</keyword>
<dbReference type="AntiFam" id="ANF00013">
    <property type="entry name" value="tRNA translation"/>
</dbReference>
<dbReference type="AlphaFoldDB" id="X1H9K8"/>
<evidence type="ECO:0000256" key="1">
    <source>
        <dbReference type="SAM" id="Phobius"/>
    </source>
</evidence>
<name>X1H9K8_9ZZZZ</name>
<dbReference type="EMBL" id="BARU01011161">
    <property type="protein sequence ID" value="GAH41978.1"/>
    <property type="molecule type" value="Genomic_DNA"/>
</dbReference>
<keyword evidence="1" id="KW-1133">Transmembrane helix</keyword>
<comment type="caution">
    <text evidence="2">The sequence shown here is derived from an EMBL/GenBank/DDBJ whole genome shotgun (WGS) entry which is preliminary data.</text>
</comment>
<reference evidence="2" key="1">
    <citation type="journal article" date="2014" name="Front. Microbiol.">
        <title>High frequency of phylogenetically diverse reductive dehalogenase-homologous genes in deep subseafloor sedimentary metagenomes.</title>
        <authorList>
            <person name="Kawai M."/>
            <person name="Futagami T."/>
            <person name="Toyoda A."/>
            <person name="Takaki Y."/>
            <person name="Nishi S."/>
            <person name="Hori S."/>
            <person name="Arai W."/>
            <person name="Tsubouchi T."/>
            <person name="Morono Y."/>
            <person name="Uchiyama I."/>
            <person name="Ito T."/>
            <person name="Fujiyama A."/>
            <person name="Inagaki F."/>
            <person name="Takami H."/>
        </authorList>
    </citation>
    <scope>NUCLEOTIDE SEQUENCE</scope>
    <source>
        <strain evidence="2">Expedition CK06-06</strain>
    </source>
</reference>
<evidence type="ECO:0000313" key="2">
    <source>
        <dbReference type="EMBL" id="GAH41978.1"/>
    </source>
</evidence>
<feature type="transmembrane region" description="Helical" evidence="1">
    <location>
        <begin position="16"/>
        <end position="34"/>
    </location>
</feature>